<dbReference type="PANTHER" id="PTHR31936:SF2">
    <property type="entry name" value="FLO11 DOMAIN-CONTAINING PROTEIN"/>
    <property type="match status" value="1"/>
</dbReference>
<accession>A0A8R1DWE6</accession>
<dbReference type="Pfam" id="PF17906">
    <property type="entry name" value="HTH_48"/>
    <property type="match status" value="1"/>
</dbReference>
<protein>
    <submittedName>
        <fullName evidence="3">HTH_48 domain-containing protein</fullName>
    </submittedName>
</protein>
<evidence type="ECO:0000259" key="2">
    <source>
        <dbReference type="Pfam" id="PF17906"/>
    </source>
</evidence>
<dbReference type="Proteomes" id="UP000005237">
    <property type="component" value="Unassembled WGS sequence"/>
</dbReference>
<proteinExistence type="predicted"/>
<dbReference type="PROSITE" id="PS50092">
    <property type="entry name" value="TSP1"/>
    <property type="match status" value="2"/>
</dbReference>
<reference evidence="3" key="2">
    <citation type="submission" date="2022-06" db="UniProtKB">
        <authorList>
            <consortium name="EnsemblMetazoa"/>
        </authorList>
    </citation>
    <scope>IDENTIFICATION</scope>
    <source>
        <strain evidence="3">DF5081</strain>
    </source>
</reference>
<dbReference type="InterPro" id="IPR000884">
    <property type="entry name" value="TSP1_rpt"/>
</dbReference>
<dbReference type="PRINTS" id="PR01705">
    <property type="entry name" value="TSP1REPEAT"/>
</dbReference>
<dbReference type="Gene3D" id="2.20.100.10">
    <property type="entry name" value="Thrombospondin type-1 (TSP1) repeat"/>
    <property type="match status" value="1"/>
</dbReference>
<feature type="signal peptide" evidence="1">
    <location>
        <begin position="1"/>
        <end position="30"/>
    </location>
</feature>
<evidence type="ECO:0000313" key="4">
    <source>
        <dbReference type="Proteomes" id="UP000005237"/>
    </source>
</evidence>
<sequence length="346" mass="37143">MGHFRPGQNHLRHVILFLFLFNLKVPKVHRRRVQVYEAEALHENTIRIWFGKFENKDFSIDDASRSGLFTTAVADPDKLNTCGVTCCPSAGIWGEWVSSAGCNDTCGSCGVETRKRKCLSLQYGCACTGDDTSTITCATSVCLFPRTSCCNGFKKIVNITGRTFYCGPVATEPAFNPEQTTCCDPEKNGLWNEWGGWTSCSATCGLCGTQTRTRTCASAPYGCPCTGDGSQTQACGNTACSSGSACCAGKFLATGYDGAKYCQANKLEICTGTWTEWASSSDAVCNDTCGNCGTMPTYRYCFPSGCQCTGAYNGVKACGNTVCLFPRTSCCSPYTKKIVNKAFACA</sequence>
<dbReference type="AlphaFoldDB" id="A0A8R1DWE6"/>
<dbReference type="SMART" id="SM00209">
    <property type="entry name" value="TSP1"/>
    <property type="match status" value="2"/>
</dbReference>
<dbReference type="OMA" id="CQLDCTR"/>
<keyword evidence="1" id="KW-0732">Signal</keyword>
<evidence type="ECO:0000313" key="3">
    <source>
        <dbReference type="EnsemblMetazoa" id="CJA14146.1"/>
    </source>
</evidence>
<dbReference type="Pfam" id="PF00090">
    <property type="entry name" value="TSP_1"/>
    <property type="match status" value="2"/>
</dbReference>
<dbReference type="InterPro" id="IPR041426">
    <property type="entry name" value="Mos1_HTH"/>
</dbReference>
<keyword evidence="4" id="KW-1185">Reference proteome</keyword>
<reference evidence="4" key="1">
    <citation type="submission" date="2010-08" db="EMBL/GenBank/DDBJ databases">
        <authorList>
            <consortium name="Caenorhabditis japonica Sequencing Consortium"/>
            <person name="Wilson R.K."/>
        </authorList>
    </citation>
    <scope>NUCLEOTIDE SEQUENCE [LARGE SCALE GENOMIC DNA]</scope>
    <source>
        <strain evidence="4">DF5081</strain>
    </source>
</reference>
<dbReference type="SUPFAM" id="SSF82895">
    <property type="entry name" value="TSP-1 type 1 repeat"/>
    <property type="match status" value="1"/>
</dbReference>
<name>A0A8R1DWE6_CAEJA</name>
<evidence type="ECO:0000256" key="1">
    <source>
        <dbReference type="SAM" id="SignalP"/>
    </source>
</evidence>
<feature type="domain" description="Mos1 transposase HTH" evidence="2">
    <location>
        <begin position="9"/>
        <end position="57"/>
    </location>
</feature>
<dbReference type="Gene3D" id="1.10.10.1450">
    <property type="match status" value="1"/>
</dbReference>
<feature type="chain" id="PRO_5035803117" evidence="1">
    <location>
        <begin position="31"/>
        <end position="346"/>
    </location>
</feature>
<dbReference type="EnsemblMetazoa" id="CJA14146.1">
    <property type="protein sequence ID" value="CJA14146.1"/>
    <property type="gene ID" value="WBGene00133350"/>
</dbReference>
<organism evidence="3 4">
    <name type="scientific">Caenorhabditis japonica</name>
    <dbReference type="NCBI Taxonomy" id="281687"/>
    <lineage>
        <taxon>Eukaryota</taxon>
        <taxon>Metazoa</taxon>
        <taxon>Ecdysozoa</taxon>
        <taxon>Nematoda</taxon>
        <taxon>Chromadorea</taxon>
        <taxon>Rhabditida</taxon>
        <taxon>Rhabditina</taxon>
        <taxon>Rhabditomorpha</taxon>
        <taxon>Rhabditoidea</taxon>
        <taxon>Rhabditidae</taxon>
        <taxon>Peloderinae</taxon>
        <taxon>Caenorhabditis</taxon>
    </lineage>
</organism>
<dbReference type="PANTHER" id="PTHR31936">
    <property type="entry name" value="PROTEIN CBG18744"/>
    <property type="match status" value="1"/>
</dbReference>
<dbReference type="InterPro" id="IPR036383">
    <property type="entry name" value="TSP1_rpt_sf"/>
</dbReference>